<keyword evidence="7" id="KW-0663">Pyridoxal phosphate</keyword>
<comment type="caution">
    <text evidence="12">The sequence shown here is derived from an EMBL/GenBank/DDBJ whole genome shotgun (WGS) entry which is preliminary data.</text>
</comment>
<dbReference type="PANTHER" id="PTHR30538:SF1">
    <property type="entry name" value="L-LYSINE 2,3-AMINOMUTASE"/>
    <property type="match status" value="1"/>
</dbReference>
<dbReference type="NCBIfam" id="TIGR00238">
    <property type="entry name" value="KamA family radical SAM protein"/>
    <property type="match status" value="1"/>
</dbReference>
<dbReference type="RefSeq" id="WP_265424826.1">
    <property type="nucleotide sequence ID" value="NZ_JAPFPW010000008.1"/>
</dbReference>
<evidence type="ECO:0000256" key="4">
    <source>
        <dbReference type="ARBA" id="ARBA00022485"/>
    </source>
</evidence>
<name>A0ABT3N916_9BACT</name>
<comment type="similarity">
    <text evidence="3">Belongs to the radical SAM superfamily. KamA family.</text>
</comment>
<evidence type="ECO:0000256" key="6">
    <source>
        <dbReference type="ARBA" id="ARBA00022723"/>
    </source>
</evidence>
<proteinExistence type="inferred from homology"/>
<keyword evidence="4" id="KW-0004">4Fe-4S</keyword>
<reference evidence="12 13" key="1">
    <citation type="submission" date="2022-11" db="EMBL/GenBank/DDBJ databases">
        <title>Desulfobotulus tamanensis H1 sp. nov. - anaerobic, alkaliphilic, sulphate reducing bacterium isolated from terrestrial mud volcano.</title>
        <authorList>
            <person name="Frolova A."/>
            <person name="Merkel A.Y."/>
            <person name="Slobodkin A.I."/>
        </authorList>
    </citation>
    <scope>NUCLEOTIDE SEQUENCE [LARGE SCALE GENOMIC DNA]</scope>
    <source>
        <strain evidence="12 13">H1</strain>
    </source>
</reference>
<accession>A0ABT3N916</accession>
<dbReference type="Pfam" id="PF04055">
    <property type="entry name" value="Radical_SAM"/>
    <property type="match status" value="1"/>
</dbReference>
<dbReference type="InterPro" id="IPR003739">
    <property type="entry name" value="Lys_aminomutase/Glu_NH3_mut"/>
</dbReference>
<keyword evidence="13" id="KW-1185">Reference proteome</keyword>
<keyword evidence="9" id="KW-0411">Iron-sulfur</keyword>
<evidence type="ECO:0000256" key="9">
    <source>
        <dbReference type="ARBA" id="ARBA00023014"/>
    </source>
</evidence>
<dbReference type="Proteomes" id="UP001209681">
    <property type="component" value="Unassembled WGS sequence"/>
</dbReference>
<dbReference type="Gene3D" id="3.20.20.70">
    <property type="entry name" value="Aldolase class I"/>
    <property type="match status" value="1"/>
</dbReference>
<sequence length="359" mass="40561">MSSFLHTKWQHLLRDSAETPESIAAALNLDAGKLQKVTDRYPARINPYYMNLVKKYGKPLFRQAVPCEEELEDLPWLFPDGLCEEKQSPVRGVFHRYPDRVILAVSSECALFCRHCMRKRDVGKKKFFDREAALAYLENHEEIKDVILSGGDPFMLSDDCLHELLSALRRIPHVETLRIHTRMPCTLPQRITPELVSMLRCHAPLFINTHFNHPYEITGESAFACGLLVDAGIPVGCQSVLLRGVNDNSQILKDLFRGLLRIRVKPYYLHHPDPVAGILPFRMDLAEGLGIYSKILGHISGMAVPPYMVDLPGGGGKTALSRNCFPEADANGWIRLKNFEEKQYFYPALARPLGPAILS</sequence>
<dbReference type="SUPFAM" id="SSF102114">
    <property type="entry name" value="Radical SAM enzymes"/>
    <property type="match status" value="1"/>
</dbReference>
<dbReference type="SFLD" id="SFLDS00029">
    <property type="entry name" value="Radical_SAM"/>
    <property type="match status" value="1"/>
</dbReference>
<evidence type="ECO:0000256" key="3">
    <source>
        <dbReference type="ARBA" id="ARBA00008703"/>
    </source>
</evidence>
<keyword evidence="8" id="KW-0408">Iron</keyword>
<evidence type="ECO:0000256" key="10">
    <source>
        <dbReference type="ARBA" id="ARBA00023235"/>
    </source>
</evidence>
<organism evidence="12 13">
    <name type="scientific">Desulfobotulus pelophilus</name>
    <dbReference type="NCBI Taxonomy" id="2823377"/>
    <lineage>
        <taxon>Bacteria</taxon>
        <taxon>Pseudomonadati</taxon>
        <taxon>Thermodesulfobacteriota</taxon>
        <taxon>Desulfobacteria</taxon>
        <taxon>Desulfobacterales</taxon>
        <taxon>Desulfobacteraceae</taxon>
        <taxon>Desulfobotulus</taxon>
    </lineage>
</organism>
<dbReference type="SFLD" id="SFLDG01070">
    <property type="entry name" value="PLP-dependent"/>
    <property type="match status" value="1"/>
</dbReference>
<comment type="cofactor">
    <cofactor evidence="2">
        <name>[4Fe-4S] cluster</name>
        <dbReference type="ChEBI" id="CHEBI:49883"/>
    </cofactor>
</comment>
<evidence type="ECO:0000259" key="11">
    <source>
        <dbReference type="PROSITE" id="PS51918"/>
    </source>
</evidence>
<evidence type="ECO:0000256" key="5">
    <source>
        <dbReference type="ARBA" id="ARBA00022691"/>
    </source>
</evidence>
<dbReference type="InterPro" id="IPR058240">
    <property type="entry name" value="rSAM_sf"/>
</dbReference>
<feature type="domain" description="Radical SAM core" evidence="11">
    <location>
        <begin position="95"/>
        <end position="303"/>
    </location>
</feature>
<comment type="cofactor">
    <cofactor evidence="1">
        <name>pyridoxal 5'-phosphate</name>
        <dbReference type="ChEBI" id="CHEBI:597326"/>
    </cofactor>
</comment>
<evidence type="ECO:0000256" key="1">
    <source>
        <dbReference type="ARBA" id="ARBA00001933"/>
    </source>
</evidence>
<evidence type="ECO:0000256" key="8">
    <source>
        <dbReference type="ARBA" id="ARBA00023004"/>
    </source>
</evidence>
<keyword evidence="5" id="KW-0949">S-adenosyl-L-methionine</keyword>
<dbReference type="InterPro" id="IPR007197">
    <property type="entry name" value="rSAM"/>
</dbReference>
<dbReference type="InterPro" id="IPR025895">
    <property type="entry name" value="LAM_C_dom"/>
</dbReference>
<evidence type="ECO:0000256" key="7">
    <source>
        <dbReference type="ARBA" id="ARBA00022898"/>
    </source>
</evidence>
<keyword evidence="10" id="KW-0413">Isomerase</keyword>
<evidence type="ECO:0000313" key="12">
    <source>
        <dbReference type="EMBL" id="MCW7753956.1"/>
    </source>
</evidence>
<dbReference type="EMBL" id="JAPFPW010000008">
    <property type="protein sequence ID" value="MCW7753956.1"/>
    <property type="molecule type" value="Genomic_DNA"/>
</dbReference>
<evidence type="ECO:0000256" key="2">
    <source>
        <dbReference type="ARBA" id="ARBA00001966"/>
    </source>
</evidence>
<protein>
    <submittedName>
        <fullName evidence="12">KamA family radical SAM protein</fullName>
    </submittedName>
</protein>
<keyword evidence="6" id="KW-0479">Metal-binding</keyword>
<dbReference type="PIRSF" id="PIRSF004911">
    <property type="entry name" value="DUF160"/>
    <property type="match status" value="1"/>
</dbReference>
<dbReference type="CDD" id="cd01335">
    <property type="entry name" value="Radical_SAM"/>
    <property type="match status" value="1"/>
</dbReference>
<dbReference type="PROSITE" id="PS51918">
    <property type="entry name" value="RADICAL_SAM"/>
    <property type="match status" value="1"/>
</dbReference>
<gene>
    <name evidence="12" type="ORF">OOT00_08155</name>
</gene>
<dbReference type="InterPro" id="IPR013785">
    <property type="entry name" value="Aldolase_TIM"/>
</dbReference>
<dbReference type="Pfam" id="PF12544">
    <property type="entry name" value="LAM_C"/>
    <property type="match status" value="1"/>
</dbReference>
<dbReference type="PANTHER" id="PTHR30538">
    <property type="entry name" value="LYSINE 2,3-AMINOMUTASE-RELATED"/>
    <property type="match status" value="1"/>
</dbReference>
<evidence type="ECO:0000313" key="13">
    <source>
        <dbReference type="Proteomes" id="UP001209681"/>
    </source>
</evidence>